<proteinExistence type="predicted"/>
<dbReference type="Proteomes" id="UP001172457">
    <property type="component" value="Chromosome 6"/>
</dbReference>
<evidence type="ECO:0000313" key="2">
    <source>
        <dbReference type="EMBL" id="KAJ9544610.1"/>
    </source>
</evidence>
<reference evidence="2" key="1">
    <citation type="submission" date="2023-03" db="EMBL/GenBank/DDBJ databases">
        <title>Chromosome-scale reference genome and RAD-based genetic map of yellow starthistle (Centaurea solstitialis) reveal putative structural variation and QTLs associated with invader traits.</title>
        <authorList>
            <person name="Reatini B."/>
            <person name="Cang F.A."/>
            <person name="Jiang Q."/>
            <person name="Mckibben M.T.W."/>
            <person name="Barker M.S."/>
            <person name="Rieseberg L.H."/>
            <person name="Dlugosch K.M."/>
        </authorList>
    </citation>
    <scope>NUCLEOTIDE SEQUENCE</scope>
    <source>
        <strain evidence="2">CAN-66</strain>
        <tissue evidence="2">Leaf</tissue>
    </source>
</reference>
<feature type="region of interest" description="Disordered" evidence="1">
    <location>
        <begin position="71"/>
        <end position="146"/>
    </location>
</feature>
<dbReference type="EMBL" id="JARYMX010000006">
    <property type="protein sequence ID" value="KAJ9544610.1"/>
    <property type="molecule type" value="Genomic_DNA"/>
</dbReference>
<evidence type="ECO:0000256" key="1">
    <source>
        <dbReference type="SAM" id="MobiDB-lite"/>
    </source>
</evidence>
<sequence>MNFQLPTLQDQSWIEKVPYEAVNFLTKQKNNNRCQPPLLKQNMLLYSDSLDEEPTSRLLLMPKIAPRTNLRFSNEAYPSRESDPFDKTHVKQKKTKVTQDRRFDDARKTSGRIRVLKNPSSTKKSHQRRPHPAIDSDPTCSGDLRDRKSDDTSVGIMCKTVTGFTVSNVIRHLWVTLLHTQIEVNWIY</sequence>
<dbReference type="AlphaFoldDB" id="A0AA38WA83"/>
<gene>
    <name evidence="2" type="ORF">OSB04_024317</name>
</gene>
<name>A0AA38WA83_9ASTR</name>
<protein>
    <submittedName>
        <fullName evidence="2">Uncharacterized protein</fullName>
    </submittedName>
</protein>
<organism evidence="2 3">
    <name type="scientific">Centaurea solstitialis</name>
    <name type="common">yellow star-thistle</name>
    <dbReference type="NCBI Taxonomy" id="347529"/>
    <lineage>
        <taxon>Eukaryota</taxon>
        <taxon>Viridiplantae</taxon>
        <taxon>Streptophyta</taxon>
        <taxon>Embryophyta</taxon>
        <taxon>Tracheophyta</taxon>
        <taxon>Spermatophyta</taxon>
        <taxon>Magnoliopsida</taxon>
        <taxon>eudicotyledons</taxon>
        <taxon>Gunneridae</taxon>
        <taxon>Pentapetalae</taxon>
        <taxon>asterids</taxon>
        <taxon>campanulids</taxon>
        <taxon>Asterales</taxon>
        <taxon>Asteraceae</taxon>
        <taxon>Carduoideae</taxon>
        <taxon>Cardueae</taxon>
        <taxon>Centaureinae</taxon>
        <taxon>Centaurea</taxon>
    </lineage>
</organism>
<accession>A0AA38WA83</accession>
<keyword evidence="3" id="KW-1185">Reference proteome</keyword>
<feature type="compositionally biased region" description="Basic and acidic residues" evidence="1">
    <location>
        <begin position="78"/>
        <end position="89"/>
    </location>
</feature>
<comment type="caution">
    <text evidence="2">The sequence shown here is derived from an EMBL/GenBank/DDBJ whole genome shotgun (WGS) entry which is preliminary data.</text>
</comment>
<evidence type="ECO:0000313" key="3">
    <source>
        <dbReference type="Proteomes" id="UP001172457"/>
    </source>
</evidence>
<feature type="compositionally biased region" description="Basic and acidic residues" evidence="1">
    <location>
        <begin position="97"/>
        <end position="108"/>
    </location>
</feature>